<dbReference type="PANTHER" id="PTHR38467">
    <property type="match status" value="1"/>
</dbReference>
<dbReference type="Pfam" id="PF12991">
    <property type="entry name" value="DUF3875"/>
    <property type="match status" value="1"/>
</dbReference>
<comment type="caution">
    <text evidence="2">The sequence shown here is derived from an EMBL/GenBank/DDBJ whole genome shotgun (WGS) entry which is preliminary data.</text>
</comment>
<dbReference type="Gene3D" id="1.10.8.730">
    <property type="match status" value="1"/>
</dbReference>
<reference evidence="2 3" key="1">
    <citation type="submission" date="2018-03" db="EMBL/GenBank/DDBJ databases">
        <title>Genomic Encyclopedia of Archaeal and Bacterial Type Strains, Phase II (KMG-II): from individual species to whole genera.</title>
        <authorList>
            <person name="Goeker M."/>
        </authorList>
    </citation>
    <scope>NUCLEOTIDE SEQUENCE [LARGE SCALE GENOMIC DNA]</scope>
    <source>
        <strain evidence="2 3">DSM 24859</strain>
    </source>
</reference>
<dbReference type="NCBIfam" id="TIGR03783">
    <property type="entry name" value="Bac_Flav_CT_G"/>
    <property type="match status" value="1"/>
</dbReference>
<dbReference type="InterPro" id="IPR024451">
    <property type="entry name" value="TraG_N_Bacteroidetes"/>
</dbReference>
<dbReference type="EMBL" id="PYAW01000010">
    <property type="protein sequence ID" value="PSL42823.1"/>
    <property type="molecule type" value="Genomic_DNA"/>
</dbReference>
<dbReference type="Gene3D" id="3.40.50.300">
    <property type="entry name" value="P-loop containing nucleotide triphosphate hydrolases"/>
    <property type="match status" value="1"/>
</dbReference>
<dbReference type="InterPro" id="IPR053155">
    <property type="entry name" value="F-pilin_assembly_TraC"/>
</dbReference>
<keyword evidence="3" id="KW-1185">Reference proteome</keyword>
<dbReference type="SMART" id="SM00382">
    <property type="entry name" value="AAA"/>
    <property type="match status" value="1"/>
</dbReference>
<dbReference type="InterPro" id="IPR027417">
    <property type="entry name" value="P-loop_NTPase"/>
</dbReference>
<sequence>MKQIKKLENVLPIFKVEDDFIISKSGDITIAFSVTLPEIFTLSINDYEAVHQAFLKAIRVLPDFTVLHKQDWFIESKFKPDFTDTEQSFLTRSSNRHFNERPFLDHECYIYLTKIANPSKEATPLTSILIKNSIVPSKMIDDKEIQLFEDKVGQFARILQDSTYFALQRLKNDELISSENKVGLIERYCFLLGRGELPYLADIKTGSDLAIGNRQLQIFALSDAEDLPSLCGPRVNLDKYSTDRTKFSIGFAAPLGLLLSCNHIYNQYLIIGNAHDAIKKLESKRLRLQSLSTYSRENTIARDATNAFLNEAISKGRLPIQAHFNIVAWDDDPAKARDIKNIVSSAIAGIDANTKIETASAPQLFWAAFPGNAAEIPNTARFDTFAEQASCFFNIETNYRTSVSSTGLRLGDRISGLPLNVDIFEEPIAKNIIQNRNIFLCGPSGSGKSFATNHLLRSCWEQGAHVVIVDVGHSYKGLCSLAEGYYFTYAEDNPIAFNPFYIPDNILDTEKKESIKTLLLALWKKDDETYSRSEYISLSNALQNYFDFLKSDTGLFPCFNSFYEYLRDIFLPDLRQQGVKDRDFDVDNFLYVLKPYYKNGEYSYLLNATTQLDLLDQRMIVFELDKIKDHPIIFAVTTLTICEIFISKMRRLKGVRKIILIEEAWKAIARQGMAEYIKYLFKTVRKFWGTAIVVTQEVDDIISSSIIKDAIVNNSDIKILLDQSKYANKFQAIQDLLGLSDKDRTLILSMNKANDPAMKYKEIFISLGGSVSKVYRTEVSLEEYLAYSTEEKEKVLLQQYAKKFGSIKRGIAMLASDIRQNKL</sequence>
<dbReference type="SUPFAM" id="SSF52540">
    <property type="entry name" value="P-loop containing nucleoside triphosphate hydrolases"/>
    <property type="match status" value="1"/>
</dbReference>
<protein>
    <submittedName>
        <fullName evidence="2">Conjugation system TraG family ATPase</fullName>
    </submittedName>
</protein>
<dbReference type="InterPro" id="IPR003593">
    <property type="entry name" value="AAA+_ATPase"/>
</dbReference>
<dbReference type="Proteomes" id="UP000240971">
    <property type="component" value="Unassembled WGS sequence"/>
</dbReference>
<proteinExistence type="predicted"/>
<feature type="domain" description="AAA+ ATPase" evidence="1">
    <location>
        <begin position="434"/>
        <end position="725"/>
    </location>
</feature>
<evidence type="ECO:0000259" key="1">
    <source>
        <dbReference type="SMART" id="SM00382"/>
    </source>
</evidence>
<evidence type="ECO:0000313" key="2">
    <source>
        <dbReference type="EMBL" id="PSL42823.1"/>
    </source>
</evidence>
<dbReference type="Pfam" id="PF19044">
    <property type="entry name" value="P-loop_TraG"/>
    <property type="match status" value="1"/>
</dbReference>
<dbReference type="RefSeq" id="WP_106531279.1">
    <property type="nucleotide sequence ID" value="NZ_PYAW01000010.1"/>
</dbReference>
<name>A0A2P8H9B5_CHINA</name>
<dbReference type="OrthoDB" id="596266at2"/>
<dbReference type="AlphaFoldDB" id="A0A2P8H9B5"/>
<organism evidence="2 3">
    <name type="scientific">Chitinophaga niastensis</name>
    <dbReference type="NCBI Taxonomy" id="536980"/>
    <lineage>
        <taxon>Bacteria</taxon>
        <taxon>Pseudomonadati</taxon>
        <taxon>Bacteroidota</taxon>
        <taxon>Chitinophagia</taxon>
        <taxon>Chitinophagales</taxon>
        <taxon>Chitinophagaceae</taxon>
        <taxon>Chitinophaga</taxon>
    </lineage>
</organism>
<dbReference type="InterPro" id="IPR022509">
    <property type="entry name" value="Conjugation_ATPase_TraG"/>
</dbReference>
<evidence type="ECO:0000313" key="3">
    <source>
        <dbReference type="Proteomes" id="UP000240971"/>
    </source>
</evidence>
<accession>A0A2P8H9B5</accession>
<dbReference type="PANTHER" id="PTHR38467:SF1">
    <property type="entry name" value="CONJUGATIVE TRANSFER: ASSEMBLY"/>
    <property type="match status" value="1"/>
</dbReference>
<dbReference type="InterPro" id="IPR043964">
    <property type="entry name" value="P-loop_TraG"/>
</dbReference>
<gene>
    <name evidence="2" type="ORF">CLV51_11039</name>
</gene>